<dbReference type="RefSeq" id="WP_162843369.1">
    <property type="nucleotide sequence ID" value="NZ_QRDP01000004.1"/>
</dbReference>
<evidence type="ECO:0000256" key="3">
    <source>
        <dbReference type="SAM" id="SignalP"/>
    </source>
</evidence>
<dbReference type="InterPro" id="IPR001940">
    <property type="entry name" value="Peptidase_S1C"/>
</dbReference>
<comment type="caution">
    <text evidence="4">The sequence shown here is derived from an EMBL/GenBank/DDBJ whole genome shotgun (WGS) entry which is preliminary data.</text>
</comment>
<dbReference type="Gene3D" id="2.40.10.10">
    <property type="entry name" value="Trypsin-like serine proteases"/>
    <property type="match status" value="2"/>
</dbReference>
<feature type="transmembrane region" description="Helical" evidence="2">
    <location>
        <begin position="285"/>
        <end position="310"/>
    </location>
</feature>
<keyword evidence="2" id="KW-0812">Transmembrane</keyword>
<dbReference type="GO" id="GO:0006508">
    <property type="term" value="P:proteolysis"/>
    <property type="evidence" value="ECO:0007669"/>
    <property type="project" value="InterPro"/>
</dbReference>
<dbReference type="Proteomes" id="UP000256310">
    <property type="component" value="Unassembled WGS sequence"/>
</dbReference>
<feature type="transmembrane region" description="Helical" evidence="2">
    <location>
        <begin position="317"/>
        <end position="340"/>
    </location>
</feature>
<feature type="region of interest" description="Disordered" evidence="1">
    <location>
        <begin position="353"/>
        <end position="378"/>
    </location>
</feature>
<dbReference type="GO" id="GO:0004252">
    <property type="term" value="F:serine-type endopeptidase activity"/>
    <property type="evidence" value="ECO:0007669"/>
    <property type="project" value="InterPro"/>
</dbReference>
<accession>A0A3D9FC33</accession>
<feature type="chain" id="PRO_5017676674" evidence="3">
    <location>
        <begin position="22"/>
        <end position="378"/>
    </location>
</feature>
<dbReference type="InterPro" id="IPR009003">
    <property type="entry name" value="Peptidase_S1_PA"/>
</dbReference>
<keyword evidence="2" id="KW-0472">Membrane</keyword>
<dbReference type="PRINTS" id="PR00834">
    <property type="entry name" value="PROTEASES2C"/>
</dbReference>
<sequence>MARWITVLLALFALLPIAASAQKGEEAASTQNDVVVAARSVVRVALIANDPKQGEYLLGHGSGVAIAPGLIVTNAHVVAPLRESPNISISIVPSSGDERYPGRLLSSDTRADLALIRMEEDIVEPLSVFTGSPPDTGRVAAIGYPGSVDLAENLSASERVRPIPAVRTFGQLSGGRSRRDVDTLLHTAAMARGNSGGPLVDECGRVIGINSFGSLAEQNDAEFGFAISAREIIPFLQRADVRAEITTESCIPSPERARQSAAEEQRAADRAREQRRQQLYEMREFGLAIAVALLVIGAVMFLGGIIAMFFRGRWRPGTLVGGLGIVVGFILMAGSVYVFFNRPSLASLYADTEAEEAATPEETATDGIEDEANGEAAE</sequence>
<reference evidence="4 5" key="1">
    <citation type="submission" date="2018-07" db="EMBL/GenBank/DDBJ databases">
        <title>Genomic Encyclopedia of Type Strains, Phase IV (KMG-IV): sequencing the most valuable type-strain genomes for metagenomic binning, comparative biology and taxonomic classification.</title>
        <authorList>
            <person name="Goeker M."/>
        </authorList>
    </citation>
    <scope>NUCLEOTIDE SEQUENCE [LARGE SCALE GENOMIC DNA]</scope>
    <source>
        <strain evidence="4 5">DSM 26725</strain>
    </source>
</reference>
<dbReference type="Pfam" id="PF13365">
    <property type="entry name" value="Trypsin_2"/>
    <property type="match status" value="1"/>
</dbReference>
<name>A0A3D9FC33_9SPHN</name>
<keyword evidence="2" id="KW-1133">Transmembrane helix</keyword>
<dbReference type="PANTHER" id="PTHR43019">
    <property type="entry name" value="SERINE ENDOPROTEASE DEGS"/>
    <property type="match status" value="1"/>
</dbReference>
<organism evidence="4 5">
    <name type="scientific">Parasphingopyxis lamellibrachiae</name>
    <dbReference type="NCBI Taxonomy" id="680125"/>
    <lineage>
        <taxon>Bacteria</taxon>
        <taxon>Pseudomonadati</taxon>
        <taxon>Pseudomonadota</taxon>
        <taxon>Alphaproteobacteria</taxon>
        <taxon>Sphingomonadales</taxon>
        <taxon>Sphingomonadaceae</taxon>
        <taxon>Parasphingopyxis</taxon>
    </lineage>
</organism>
<keyword evidence="3" id="KW-0732">Signal</keyword>
<gene>
    <name evidence="4" type="ORF">DFR46_0159</name>
</gene>
<evidence type="ECO:0000256" key="2">
    <source>
        <dbReference type="SAM" id="Phobius"/>
    </source>
</evidence>
<evidence type="ECO:0000313" key="4">
    <source>
        <dbReference type="EMBL" id="RED15172.1"/>
    </source>
</evidence>
<proteinExistence type="predicted"/>
<dbReference type="InterPro" id="IPR043504">
    <property type="entry name" value="Peptidase_S1_PA_chymotrypsin"/>
</dbReference>
<feature type="signal peptide" evidence="3">
    <location>
        <begin position="1"/>
        <end position="21"/>
    </location>
</feature>
<evidence type="ECO:0000313" key="5">
    <source>
        <dbReference type="Proteomes" id="UP000256310"/>
    </source>
</evidence>
<dbReference type="EMBL" id="QRDP01000004">
    <property type="protein sequence ID" value="RED15172.1"/>
    <property type="molecule type" value="Genomic_DNA"/>
</dbReference>
<protein>
    <submittedName>
        <fullName evidence="4">Trypsin-like peptidase</fullName>
    </submittedName>
</protein>
<dbReference type="SUPFAM" id="SSF50494">
    <property type="entry name" value="Trypsin-like serine proteases"/>
    <property type="match status" value="1"/>
</dbReference>
<dbReference type="AlphaFoldDB" id="A0A3D9FC33"/>
<evidence type="ECO:0000256" key="1">
    <source>
        <dbReference type="SAM" id="MobiDB-lite"/>
    </source>
</evidence>
<dbReference type="PANTHER" id="PTHR43019:SF23">
    <property type="entry name" value="PROTEASE DO-LIKE 5, CHLOROPLASTIC"/>
    <property type="match status" value="1"/>
</dbReference>
<keyword evidence="5" id="KW-1185">Reference proteome</keyword>